<proteinExistence type="predicted"/>
<evidence type="ECO:0000313" key="1">
    <source>
        <dbReference type="EMBL" id="KWZ77539.1"/>
    </source>
</evidence>
<organism evidence="1 2">
    <name type="scientific">Anaerococcus tetradius</name>
    <dbReference type="NCBI Taxonomy" id="33036"/>
    <lineage>
        <taxon>Bacteria</taxon>
        <taxon>Bacillati</taxon>
        <taxon>Bacillota</taxon>
        <taxon>Tissierellia</taxon>
        <taxon>Tissierellales</taxon>
        <taxon>Peptoniphilaceae</taxon>
        <taxon>Anaerococcus</taxon>
    </lineage>
</organism>
<keyword evidence="2" id="KW-1185">Reference proteome</keyword>
<dbReference type="GO" id="GO:0006508">
    <property type="term" value="P:proteolysis"/>
    <property type="evidence" value="ECO:0007669"/>
    <property type="project" value="InterPro"/>
</dbReference>
<dbReference type="PANTHER" id="PTHR43501">
    <property type="entry name" value="CYTOSOL NON-SPECIFIC DIPEPTIDASE"/>
    <property type="match status" value="1"/>
</dbReference>
<evidence type="ECO:0000313" key="2">
    <source>
        <dbReference type="Proteomes" id="UP000070383"/>
    </source>
</evidence>
<sequence length="455" mass="52375">MDCRSVKENLDNYINSLKGDDNQLLLGPLEEFIIKKAKEKNLEIIGFSNFWYIKKGQSPKILLHLNIDDRKEKSSVFFDNIENVDLIRSNNNINLITSALLINYLIEYSDESFDILLTNNNIHIENDNFINLKNIIRCDNVVNLNLRQADCIADEFSALKLFLNQVKVRRFQPEFPFKTYRVSLNGLSGGHAGEEADKVKLNSIKLIIGIIRKIKAKVDIDIISLTAGERYDYIPSQAQVDFIVKDDFEGELLNIFDIVKSESIEKNLKYEPDMNLELAKLEERKYLPIDNESFNHLASFIELTPTGSYFVNSVDEQIVSSTNLATARSLKNYINMIIVLRSLSDESMTTMVDKIKLSSKISSSVITERFNIDKWKNDDNLMTDVFIKSYIELFNRDLKSIKTQFSLDSSIIFKDINVKILSLGVKYKQGDNIYYSSIGWLVELITLLEYVLKKI</sequence>
<comment type="caution">
    <text evidence="1">The sequence shown here is derived from an EMBL/GenBank/DDBJ whole genome shotgun (WGS) entry which is preliminary data.</text>
</comment>
<dbReference type="EMBL" id="LRPM01000048">
    <property type="protein sequence ID" value="KWZ77539.1"/>
    <property type="molecule type" value="Genomic_DNA"/>
</dbReference>
<evidence type="ECO:0008006" key="3">
    <source>
        <dbReference type="Google" id="ProtNLM"/>
    </source>
</evidence>
<accession>A0A133KDB0</accession>
<dbReference type="GO" id="GO:0005829">
    <property type="term" value="C:cytosol"/>
    <property type="evidence" value="ECO:0007669"/>
    <property type="project" value="TreeGrafter"/>
</dbReference>
<dbReference type="Proteomes" id="UP000070383">
    <property type="component" value="Unassembled WGS sequence"/>
</dbReference>
<dbReference type="PANTHER" id="PTHR43501:SF1">
    <property type="entry name" value="CYTOSOL NON-SPECIFIC DIPEPTIDASE"/>
    <property type="match status" value="1"/>
</dbReference>
<dbReference type="GO" id="GO:0070573">
    <property type="term" value="F:metallodipeptidase activity"/>
    <property type="evidence" value="ECO:0007669"/>
    <property type="project" value="TreeGrafter"/>
</dbReference>
<dbReference type="STRING" id="33036.HMPREF3200_01359"/>
<dbReference type="OrthoDB" id="1688818at2"/>
<reference evidence="2" key="1">
    <citation type="submission" date="2016-01" db="EMBL/GenBank/DDBJ databases">
        <authorList>
            <person name="Mitreva M."/>
            <person name="Pepin K.H."/>
            <person name="Mihindukulasuriya K.A."/>
            <person name="Fulton R."/>
            <person name="Fronick C."/>
            <person name="O'Laughlin M."/>
            <person name="Miner T."/>
            <person name="Herter B."/>
            <person name="Rosa B.A."/>
            <person name="Cordes M."/>
            <person name="Tomlinson C."/>
            <person name="Wollam A."/>
            <person name="Palsikar V.B."/>
            <person name="Mardis E.R."/>
            <person name="Wilson R.K."/>
        </authorList>
    </citation>
    <scope>NUCLEOTIDE SEQUENCE [LARGE SCALE GENOMIC DNA]</scope>
    <source>
        <strain evidence="2">MJR8151</strain>
    </source>
</reference>
<name>A0A133KDB0_9FIRM</name>
<dbReference type="PATRIC" id="fig|33036.3.peg.1347"/>
<protein>
    <recommendedName>
        <fullName evidence="3">Xaa-His dipeptidase</fullName>
    </recommendedName>
</protein>
<dbReference type="AlphaFoldDB" id="A0A133KDB0"/>
<dbReference type="RefSeq" id="WP_060929599.1">
    <property type="nucleotide sequence ID" value="NZ_KQ955281.1"/>
</dbReference>
<dbReference type="InterPro" id="IPR001160">
    <property type="entry name" value="Peptidase_M20C"/>
</dbReference>
<gene>
    <name evidence="1" type="ORF">HMPREF3200_01359</name>
</gene>